<protein>
    <recommendedName>
        <fullName evidence="3">Carboxypeptidase-like regulatory domain-containing protein</fullName>
    </recommendedName>
</protein>
<sequence>MACSQHLKRHPFFQIHKITKPVLWAVFLMVTGLSQALGQFHGTILDEETQEPIPFANIVFGDAQNGTISDLNGTFTIPESTADSLTISCVGYHSKSFLVNNANTSGLFHLSPKTIELQTVNVFPGVNPALEIMNKVVDHCPANNPDLCTNYSCILYHKMSFSLEVPDSAAPEDSLARKFMDFSKNNHLLLMESVSEKKHMMPDKNNERIISGRVSGLKDPDLAVLPSQIQPFGFYSRYIGLMDIQHLNPVSKAGLKHYFFILEDTIIENRDTLFYITFQPRKSSNIKPLSGSFHIHKKTYGIKNIRARSNLPSAPFEVEINQSYELIDEKQWFPAQLESKLVIHSMGNSNSLPYPMVGRAKSMVTAVNLEPDLKKRDFSAFVLEDHMRADTNDIKIRRYEPLTAKDSSTYYLLDSIGRANNLDNLVKLQKELIRGYLPAGPLLIDLKHLIGYNSFEGLKLGMGIWTGRELTGDFSVGGFFSHSFEAETNNYGGGIKWKPEAHSQTGISFSYSHALQPTGDFLFHQGNMMSVEDLLRTMAVATMDKQDRYYGSVEARFWGPLSGKLFFSQSDIEPVRLYNFIPDAEAPVAPFSNIEYGLKLRWAYKEKLSKTAFGVFPKSNTGPRLWFNIIAGLQESNGQSEYYTKLEAQVEKSFRTGPAAQTTLRFAGATIDGWNTPTNLYSFFGTFAPFSVEIPYMFATMGPNEFAADRFIVAFLNHKILLRQNKPGNFKPEINFVTRAGWGDIAADHQLSMKTFNQGFFESGILFDNLFKVLFIKYGLGVHYRYGPYQNADGIDNWSFRVALDFAF</sequence>
<evidence type="ECO:0000313" key="2">
    <source>
        <dbReference type="Proteomes" id="UP000244956"/>
    </source>
</evidence>
<dbReference type="EMBL" id="QEWP01000035">
    <property type="protein sequence ID" value="PWD97528.1"/>
    <property type="molecule type" value="Genomic_DNA"/>
</dbReference>
<dbReference type="Pfam" id="PF18939">
    <property type="entry name" value="DUF5686"/>
    <property type="match status" value="1"/>
</dbReference>
<comment type="caution">
    <text evidence="1">The sequence shown here is derived from an EMBL/GenBank/DDBJ whole genome shotgun (WGS) entry which is preliminary data.</text>
</comment>
<evidence type="ECO:0008006" key="3">
    <source>
        <dbReference type="Google" id="ProtNLM"/>
    </source>
</evidence>
<dbReference type="OrthoDB" id="9805121at2"/>
<dbReference type="Proteomes" id="UP000244956">
    <property type="component" value="Unassembled WGS sequence"/>
</dbReference>
<gene>
    <name evidence="1" type="ORF">DDZ16_20290</name>
</gene>
<dbReference type="SUPFAM" id="SSF49464">
    <property type="entry name" value="Carboxypeptidase regulatory domain-like"/>
    <property type="match status" value="1"/>
</dbReference>
<accession>A0A2U2B393</accession>
<dbReference type="Pfam" id="PF13715">
    <property type="entry name" value="CarbopepD_reg_2"/>
    <property type="match status" value="1"/>
</dbReference>
<evidence type="ECO:0000313" key="1">
    <source>
        <dbReference type="EMBL" id="PWD97528.1"/>
    </source>
</evidence>
<keyword evidence="2" id="KW-1185">Reference proteome</keyword>
<dbReference type="InterPro" id="IPR043741">
    <property type="entry name" value="DUF5686"/>
</dbReference>
<dbReference type="RefSeq" id="WP_109266308.1">
    <property type="nucleotide sequence ID" value="NZ_QEWP01000035.1"/>
</dbReference>
<dbReference type="AlphaFoldDB" id="A0A2U2B393"/>
<proteinExistence type="predicted"/>
<name>A0A2U2B393_9BACT</name>
<organism evidence="1 2">
    <name type="scientific">Marinilabilia rubra</name>
    <dbReference type="NCBI Taxonomy" id="2162893"/>
    <lineage>
        <taxon>Bacteria</taxon>
        <taxon>Pseudomonadati</taxon>
        <taxon>Bacteroidota</taxon>
        <taxon>Bacteroidia</taxon>
        <taxon>Marinilabiliales</taxon>
        <taxon>Marinilabiliaceae</taxon>
        <taxon>Marinilabilia</taxon>
    </lineage>
</organism>
<dbReference type="InterPro" id="IPR008969">
    <property type="entry name" value="CarboxyPept-like_regulatory"/>
</dbReference>
<reference evidence="1 2" key="1">
    <citation type="submission" date="2018-05" db="EMBL/GenBank/DDBJ databases">
        <title>Marinilabilia rubrum sp. nov., isolated from saltern sediment.</title>
        <authorList>
            <person name="Zhang R."/>
        </authorList>
    </citation>
    <scope>NUCLEOTIDE SEQUENCE [LARGE SCALE GENOMIC DNA]</scope>
    <source>
        <strain evidence="1 2">WTE16</strain>
    </source>
</reference>